<sequence>MPSPSTTGGSRTQHKPHLFQLIALTQSPANHGRGQFLRPFVLRRNKYQLTTNAYWKQFIISFFIKAFHMKKKILINLPLNVTRTLVCNISSTFLCLDMHLDSLRWDAKRLPLPEKIRTCIITNLDAGARCSRLLRLITLRQVKVFVGKAWVFRPMENLHCSLAIGFAGVFSCSDLCASSFTLDSSKPPKNILTNDKKEKKKKNTLNVASQLLLDESPFIISMKPLVALYLIPKFVASWDSLSTWLGNSDASLLETVDAWKWWQRNHGQAITNIFPHVHCTVFDLPHVIADLQGTEKLNFVGDHALLSSGKGGKVIIIEMVLGNPINMDKESYELQLSNDMTMMAMSGKQRTITEWEKLFKDAGFSHYKITPILGEKSVIEVFP</sequence>
<protein>
    <recommendedName>
        <fullName evidence="4">O-methyltransferase C-terminal domain-containing protein</fullName>
    </recommendedName>
</protein>
<dbReference type="AlphaFoldDB" id="A0AA88CS01"/>
<reference evidence="5" key="1">
    <citation type="submission" date="2023-07" db="EMBL/GenBank/DDBJ databases">
        <title>draft genome sequence of fig (Ficus carica).</title>
        <authorList>
            <person name="Takahashi T."/>
            <person name="Nishimura K."/>
        </authorList>
    </citation>
    <scope>NUCLEOTIDE SEQUENCE</scope>
</reference>
<evidence type="ECO:0000256" key="3">
    <source>
        <dbReference type="ARBA" id="ARBA00022691"/>
    </source>
</evidence>
<dbReference type="GO" id="GO:0008171">
    <property type="term" value="F:O-methyltransferase activity"/>
    <property type="evidence" value="ECO:0007669"/>
    <property type="project" value="InterPro"/>
</dbReference>
<feature type="domain" description="O-methyltransferase C-terminal" evidence="4">
    <location>
        <begin position="310"/>
        <end position="365"/>
    </location>
</feature>
<dbReference type="PANTHER" id="PTHR11746">
    <property type="entry name" value="O-METHYLTRANSFERASE"/>
    <property type="match status" value="1"/>
</dbReference>
<comment type="caution">
    <text evidence="5">The sequence shown here is derived from an EMBL/GenBank/DDBJ whole genome shotgun (WGS) entry which is preliminary data.</text>
</comment>
<dbReference type="GO" id="GO:0032259">
    <property type="term" value="P:methylation"/>
    <property type="evidence" value="ECO:0007669"/>
    <property type="project" value="UniProtKB-KW"/>
</dbReference>
<keyword evidence="1" id="KW-0489">Methyltransferase</keyword>
<keyword evidence="3" id="KW-0949">S-adenosyl-L-methionine</keyword>
<dbReference type="InterPro" id="IPR016461">
    <property type="entry name" value="COMT-like"/>
</dbReference>
<gene>
    <name evidence="5" type="ORF">TIFTF001_001536</name>
</gene>
<evidence type="ECO:0000313" key="6">
    <source>
        <dbReference type="Proteomes" id="UP001187192"/>
    </source>
</evidence>
<dbReference type="EMBL" id="BTGU01000002">
    <property type="protein sequence ID" value="GMN27192.1"/>
    <property type="molecule type" value="Genomic_DNA"/>
</dbReference>
<evidence type="ECO:0000256" key="2">
    <source>
        <dbReference type="ARBA" id="ARBA00022679"/>
    </source>
</evidence>
<name>A0AA88CS01_FICCA</name>
<evidence type="ECO:0000256" key="1">
    <source>
        <dbReference type="ARBA" id="ARBA00022603"/>
    </source>
</evidence>
<dbReference type="Gene3D" id="3.40.50.150">
    <property type="entry name" value="Vaccinia Virus protein VP39"/>
    <property type="match status" value="1"/>
</dbReference>
<dbReference type="SUPFAM" id="SSF53335">
    <property type="entry name" value="S-adenosyl-L-methionine-dependent methyltransferases"/>
    <property type="match status" value="1"/>
</dbReference>
<keyword evidence="6" id="KW-1185">Reference proteome</keyword>
<dbReference type="InterPro" id="IPR001077">
    <property type="entry name" value="COMT_C"/>
</dbReference>
<evidence type="ECO:0000313" key="5">
    <source>
        <dbReference type="EMBL" id="GMN27192.1"/>
    </source>
</evidence>
<dbReference type="Proteomes" id="UP001187192">
    <property type="component" value="Unassembled WGS sequence"/>
</dbReference>
<keyword evidence="2" id="KW-0808">Transferase</keyword>
<proteinExistence type="predicted"/>
<dbReference type="Pfam" id="PF00891">
    <property type="entry name" value="Methyltransf_2"/>
    <property type="match status" value="1"/>
</dbReference>
<accession>A0AA88CS01</accession>
<evidence type="ECO:0000259" key="4">
    <source>
        <dbReference type="Pfam" id="PF00891"/>
    </source>
</evidence>
<organism evidence="5 6">
    <name type="scientific">Ficus carica</name>
    <name type="common">Common fig</name>
    <dbReference type="NCBI Taxonomy" id="3494"/>
    <lineage>
        <taxon>Eukaryota</taxon>
        <taxon>Viridiplantae</taxon>
        <taxon>Streptophyta</taxon>
        <taxon>Embryophyta</taxon>
        <taxon>Tracheophyta</taxon>
        <taxon>Spermatophyta</taxon>
        <taxon>Magnoliopsida</taxon>
        <taxon>eudicotyledons</taxon>
        <taxon>Gunneridae</taxon>
        <taxon>Pentapetalae</taxon>
        <taxon>rosids</taxon>
        <taxon>fabids</taxon>
        <taxon>Rosales</taxon>
        <taxon>Moraceae</taxon>
        <taxon>Ficeae</taxon>
        <taxon>Ficus</taxon>
    </lineage>
</organism>
<dbReference type="InterPro" id="IPR029063">
    <property type="entry name" value="SAM-dependent_MTases_sf"/>
</dbReference>